<dbReference type="PANTHER" id="PTHR30605">
    <property type="entry name" value="ANHYDRO-N-ACETYLMURAMIC ACID KINASE"/>
    <property type="match status" value="1"/>
</dbReference>
<dbReference type="Gene3D" id="3.30.420.40">
    <property type="match status" value="2"/>
</dbReference>
<dbReference type="GO" id="GO:0016301">
    <property type="term" value="F:kinase activity"/>
    <property type="evidence" value="ECO:0007669"/>
    <property type="project" value="UniProtKB-KW"/>
</dbReference>
<dbReference type="CDD" id="cd24050">
    <property type="entry name" value="ASKHA_NBD_ANMK"/>
    <property type="match status" value="1"/>
</dbReference>
<evidence type="ECO:0000313" key="3">
    <source>
        <dbReference type="Proteomes" id="UP000580051"/>
    </source>
</evidence>
<dbReference type="EMBL" id="BLRV01000013">
    <property type="protein sequence ID" value="GFP21009.1"/>
    <property type="molecule type" value="Genomic_DNA"/>
</dbReference>
<comment type="pathway">
    <text evidence="1">Amino-sugar metabolism; 1,6-anhydro-N-acetylmuramate degradation.</text>
</comment>
<dbReference type="EC" id="2.7.1.170" evidence="1"/>
<dbReference type="PANTHER" id="PTHR30605:SF0">
    <property type="entry name" value="ANHYDRO-N-ACETYLMURAMIC ACID KINASE"/>
    <property type="match status" value="1"/>
</dbReference>
<dbReference type="UniPathway" id="UPA00544"/>
<dbReference type="InterPro" id="IPR005338">
    <property type="entry name" value="Anhydro_N_Ac-Mur_kinase"/>
</dbReference>
<keyword evidence="1" id="KW-0067">ATP-binding</keyword>
<keyword evidence="1" id="KW-0808">Transferase</keyword>
<dbReference type="GO" id="GO:0005524">
    <property type="term" value="F:ATP binding"/>
    <property type="evidence" value="ECO:0007669"/>
    <property type="project" value="UniProtKB-UniRule"/>
</dbReference>
<dbReference type="UniPathway" id="UPA00343"/>
<dbReference type="NCBIfam" id="NF007148">
    <property type="entry name" value="PRK09585.3-2"/>
    <property type="match status" value="1"/>
</dbReference>
<gene>
    <name evidence="1" type="primary">anmK</name>
    <name evidence="2" type="ORF">HKBW3S06_00235</name>
</gene>
<dbReference type="Proteomes" id="UP000580051">
    <property type="component" value="Unassembled WGS sequence"/>
</dbReference>
<dbReference type="HAMAP" id="MF_01270">
    <property type="entry name" value="AnhMurNAc_kinase"/>
    <property type="match status" value="1"/>
</dbReference>
<dbReference type="InterPro" id="IPR043129">
    <property type="entry name" value="ATPase_NBD"/>
</dbReference>
<keyword evidence="1" id="KW-0119">Carbohydrate metabolism</keyword>
<comment type="similarity">
    <text evidence="1">Belongs to the anhydro-N-acetylmuramic acid kinase family.</text>
</comment>
<reference evidence="2 3" key="1">
    <citation type="journal article" date="2020" name="Front. Microbiol.">
        <title>Single-cell genomics of novel Actinobacteria with the Wood-Ljungdahl pathway discovered in a serpentinizing system.</title>
        <authorList>
            <person name="Merino N."/>
            <person name="Kawai M."/>
            <person name="Boyd E.S."/>
            <person name="Colman D.R."/>
            <person name="McGlynn S.E."/>
            <person name="Nealson K.H."/>
            <person name="Kurokawa K."/>
            <person name="Hongoh Y."/>
        </authorList>
    </citation>
    <scope>NUCLEOTIDE SEQUENCE [LARGE SCALE GENOMIC DNA]</scope>
    <source>
        <strain evidence="2 3">S06</strain>
    </source>
</reference>
<accession>A0A6V8NKZ3</accession>
<feature type="binding site" evidence="1">
    <location>
        <begin position="19"/>
        <end position="26"/>
    </location>
    <ligand>
        <name>ATP</name>
        <dbReference type="ChEBI" id="CHEBI:30616"/>
    </ligand>
</feature>
<organism evidence="2 3">
    <name type="scientific">Candidatus Hakubella thermalkaliphila</name>
    <dbReference type="NCBI Taxonomy" id="2754717"/>
    <lineage>
        <taxon>Bacteria</taxon>
        <taxon>Bacillati</taxon>
        <taxon>Actinomycetota</taxon>
        <taxon>Actinomycetota incertae sedis</taxon>
        <taxon>Candidatus Hakubellales</taxon>
        <taxon>Candidatus Hakubellaceae</taxon>
        <taxon>Candidatus Hakubella</taxon>
    </lineage>
</organism>
<comment type="pathway">
    <text evidence="1">Cell wall biogenesis; peptidoglycan recycling.</text>
</comment>
<dbReference type="RefSeq" id="WP_181040495.1">
    <property type="nucleotide sequence ID" value="NZ_BLRV01000013.1"/>
</dbReference>
<evidence type="ECO:0000313" key="2">
    <source>
        <dbReference type="EMBL" id="GFP21009.1"/>
    </source>
</evidence>
<dbReference type="Pfam" id="PF03702">
    <property type="entry name" value="AnmK"/>
    <property type="match status" value="1"/>
</dbReference>
<name>A0A6V8NKZ3_9ACTN</name>
<dbReference type="GO" id="GO:0006040">
    <property type="term" value="P:amino sugar metabolic process"/>
    <property type="evidence" value="ECO:0007669"/>
    <property type="project" value="InterPro"/>
</dbReference>
<dbReference type="SUPFAM" id="SSF53067">
    <property type="entry name" value="Actin-like ATPase domain"/>
    <property type="match status" value="1"/>
</dbReference>
<dbReference type="GO" id="GO:0097175">
    <property type="term" value="P:1,6-anhydro-N-acetyl-beta-muramic acid catabolic process"/>
    <property type="evidence" value="ECO:0007669"/>
    <property type="project" value="UniProtKB-UniRule"/>
</dbReference>
<dbReference type="NCBIfam" id="NF007142">
    <property type="entry name" value="PRK09585.2-1"/>
    <property type="match status" value="1"/>
</dbReference>
<comment type="function">
    <text evidence="1">Catalyzes the specific phosphorylation of 1,6-anhydro-N-acetylmuramic acid (anhMurNAc) with the simultaneous cleavage of the 1,6-anhydro ring, generating MurNAc-6-P. Is required for the utilization of anhMurNAc either imported from the medium or derived from its own cell wall murein, and thus plays a role in cell wall recycling.</text>
</comment>
<keyword evidence="1 2" id="KW-0418">Kinase</keyword>
<evidence type="ECO:0000256" key="1">
    <source>
        <dbReference type="HAMAP-Rule" id="MF_01270"/>
    </source>
</evidence>
<comment type="caution">
    <text evidence="2">The sequence shown here is derived from an EMBL/GenBank/DDBJ whole genome shotgun (WGS) entry which is preliminary data.</text>
</comment>
<dbReference type="AlphaFoldDB" id="A0A6V8NKZ3"/>
<keyword evidence="1" id="KW-0547">Nucleotide-binding</keyword>
<proteinExistence type="inferred from homology"/>
<sequence length="394" mass="42991">MIKELSKLKLKRVIGLMSGTSVNGIDAVLTEIEGSGPGTRVRIIAFRILPYPEELRERLFRIIDRGETSLAQICSLNFEIGEAFARAAIEISREGRIPLRGIQLIGSHGQTLFHMPPREAGDRYASSTLQLGEPSVIAERTGVTTVADFRPRDIAAGGEGAPLVSYVDFILFGGKGRNLALQNIGGIANVTWVPGEGGLDEVVAFDTGPGNMVLDEAAKRLSGGKVRMDRDGDWAAEGRVDEGFLKRLMDDPYLAMTPPKSTGRERYGVSFTERVLKEARTRKLKDEDIMASLTALTTRSISKAYRDFLLKDRPIDEIVLSGGGANNRFLVETLSRDISPIPITRIDRYGIPAEAKEALAFAVLANETVCGRANNVPFVTGARRRVILGKIIPK</sequence>
<protein>
    <recommendedName>
        <fullName evidence="1">Anhydro-N-acetylmuramic acid kinase</fullName>
        <ecNumber evidence="1">2.7.1.170</ecNumber>
    </recommendedName>
    <alternativeName>
        <fullName evidence="1">AnhMurNAc kinase</fullName>
    </alternativeName>
</protein>
<comment type="catalytic activity">
    <reaction evidence="1">
        <text>1,6-anhydro-N-acetyl-beta-muramate + ATP + H2O = N-acetyl-D-muramate 6-phosphate + ADP + H(+)</text>
        <dbReference type="Rhea" id="RHEA:24952"/>
        <dbReference type="ChEBI" id="CHEBI:15377"/>
        <dbReference type="ChEBI" id="CHEBI:15378"/>
        <dbReference type="ChEBI" id="CHEBI:30616"/>
        <dbReference type="ChEBI" id="CHEBI:58690"/>
        <dbReference type="ChEBI" id="CHEBI:58722"/>
        <dbReference type="ChEBI" id="CHEBI:456216"/>
        <dbReference type="EC" id="2.7.1.170"/>
    </reaction>
</comment>
<dbReference type="GO" id="GO:0016773">
    <property type="term" value="F:phosphotransferase activity, alcohol group as acceptor"/>
    <property type="evidence" value="ECO:0007669"/>
    <property type="project" value="UniProtKB-UniRule"/>
</dbReference>
<dbReference type="GO" id="GO:0009254">
    <property type="term" value="P:peptidoglycan turnover"/>
    <property type="evidence" value="ECO:0007669"/>
    <property type="project" value="UniProtKB-UniRule"/>
</dbReference>